<dbReference type="AlphaFoldDB" id="A0A6P2K7E7"/>
<protein>
    <submittedName>
        <fullName evidence="1">NUDIX hydrolase</fullName>
    </submittedName>
</protein>
<proteinExistence type="predicted"/>
<reference evidence="1 2" key="1">
    <citation type="submission" date="2019-09" db="EMBL/GenBank/DDBJ databases">
        <authorList>
            <person name="Depoorter E."/>
        </authorList>
    </citation>
    <scope>NUCLEOTIDE SEQUENCE [LARGE SCALE GENOMIC DNA]</scope>
    <source>
        <strain evidence="1">LMG 26883</strain>
    </source>
</reference>
<keyword evidence="1" id="KW-0378">Hydrolase</keyword>
<gene>
    <name evidence="1" type="ORF">BPS26883_02466</name>
</gene>
<accession>A0A6P2K7E7</accession>
<dbReference type="GO" id="GO:0016787">
    <property type="term" value="F:hydrolase activity"/>
    <property type="evidence" value="ECO:0007669"/>
    <property type="project" value="UniProtKB-KW"/>
</dbReference>
<evidence type="ECO:0000313" key="1">
    <source>
        <dbReference type="EMBL" id="VWB53097.1"/>
    </source>
</evidence>
<sequence>MTPQLVLVAGPYRSGTDGAPARIAANLRRLEAAALAVHRRGHVPMIGEWVSLPLAVAAD</sequence>
<dbReference type="EMBL" id="CABVPP010000014">
    <property type="protein sequence ID" value="VWB53097.1"/>
    <property type="molecule type" value="Genomic_DNA"/>
</dbReference>
<organism evidence="1 2">
    <name type="scientific">Burkholderia pseudomultivorans</name>
    <dbReference type="NCBI Taxonomy" id="1207504"/>
    <lineage>
        <taxon>Bacteria</taxon>
        <taxon>Pseudomonadati</taxon>
        <taxon>Pseudomonadota</taxon>
        <taxon>Betaproteobacteria</taxon>
        <taxon>Burkholderiales</taxon>
        <taxon>Burkholderiaceae</taxon>
        <taxon>Burkholderia</taxon>
        <taxon>Burkholderia cepacia complex</taxon>
    </lineage>
</organism>
<evidence type="ECO:0000313" key="2">
    <source>
        <dbReference type="Proteomes" id="UP000494162"/>
    </source>
</evidence>
<dbReference type="Proteomes" id="UP000494162">
    <property type="component" value="Unassembled WGS sequence"/>
</dbReference>
<name>A0A6P2K7E7_9BURK</name>